<keyword evidence="3" id="KW-1185">Reference proteome</keyword>
<feature type="transmembrane region" description="Helical" evidence="1">
    <location>
        <begin position="85"/>
        <end position="105"/>
    </location>
</feature>
<evidence type="ECO:0000256" key="1">
    <source>
        <dbReference type="SAM" id="Phobius"/>
    </source>
</evidence>
<dbReference type="GeneID" id="22912427"/>
<accession>A0A023B7T6</accession>
<evidence type="ECO:0000313" key="2">
    <source>
        <dbReference type="EMBL" id="EZG67894.1"/>
    </source>
</evidence>
<evidence type="ECO:0000313" key="3">
    <source>
        <dbReference type="Proteomes" id="UP000019763"/>
    </source>
</evidence>
<proteinExistence type="predicted"/>
<sequence>MNDDRCVNNYKTRACCGCMPLATAGVCITTYWLLNGVSAIMIQYNAGGSDFMIHCLPGVVQCLVAGIALLGIFQNNSDMIRAAKWMIWPCVILSLVQLGLFWVQMTNETVMQPALKYQWVIVFTSLTVLVVAALMWMLGIFGSIANAIDAGRDPWVLPSDVMDMTSMPPGSFEPGYGVPVSNVQMANGQVISVA</sequence>
<comment type="caution">
    <text evidence="2">The sequence shown here is derived from an EMBL/GenBank/DDBJ whole genome shotgun (WGS) entry which is preliminary data.</text>
</comment>
<feature type="transmembrane region" description="Helical" evidence="1">
    <location>
        <begin position="21"/>
        <end position="45"/>
    </location>
</feature>
<keyword evidence="1" id="KW-1133">Transmembrane helix</keyword>
<feature type="transmembrane region" description="Helical" evidence="1">
    <location>
        <begin position="117"/>
        <end position="138"/>
    </location>
</feature>
<keyword evidence="1 2" id="KW-0812">Transmembrane</keyword>
<dbReference type="AlphaFoldDB" id="A0A023B7T6"/>
<organism evidence="2 3">
    <name type="scientific">Gregarina niphandrodes</name>
    <name type="common">Septate eugregarine</name>
    <dbReference type="NCBI Taxonomy" id="110365"/>
    <lineage>
        <taxon>Eukaryota</taxon>
        <taxon>Sar</taxon>
        <taxon>Alveolata</taxon>
        <taxon>Apicomplexa</taxon>
        <taxon>Conoidasida</taxon>
        <taxon>Gregarinasina</taxon>
        <taxon>Eugregarinorida</taxon>
        <taxon>Gregarinidae</taxon>
        <taxon>Gregarina</taxon>
    </lineage>
</organism>
<feature type="transmembrane region" description="Helical" evidence="1">
    <location>
        <begin position="51"/>
        <end position="73"/>
    </location>
</feature>
<protein>
    <submittedName>
        <fullName evidence="2">Transmembrane protein</fullName>
    </submittedName>
</protein>
<dbReference type="Proteomes" id="UP000019763">
    <property type="component" value="Unassembled WGS sequence"/>
</dbReference>
<dbReference type="VEuPathDB" id="CryptoDB:GNI_065770"/>
<dbReference type="RefSeq" id="XP_011130142.1">
    <property type="nucleotide sequence ID" value="XM_011131840.1"/>
</dbReference>
<gene>
    <name evidence="2" type="ORF">GNI_065770</name>
</gene>
<name>A0A023B7T6_GRENI</name>
<dbReference type="EMBL" id="AFNH02000494">
    <property type="protein sequence ID" value="EZG67894.1"/>
    <property type="molecule type" value="Genomic_DNA"/>
</dbReference>
<reference evidence="2" key="1">
    <citation type="submission" date="2013-12" db="EMBL/GenBank/DDBJ databases">
        <authorList>
            <person name="Omoto C.K."/>
            <person name="Sibley D."/>
            <person name="Venepally P."/>
            <person name="Hadjithomas M."/>
            <person name="Karamycheva S."/>
            <person name="Brunk B."/>
            <person name="Roos D."/>
            <person name="Caler E."/>
            <person name="Lorenzi H."/>
        </authorList>
    </citation>
    <scope>NUCLEOTIDE SEQUENCE</scope>
</reference>
<keyword evidence="1" id="KW-0472">Membrane</keyword>